<reference evidence="5 6" key="1">
    <citation type="submission" date="2019-05" db="EMBL/GenBank/DDBJ databases">
        <title>The metagenome of a microbial culture collection derived from dairy environment covers the genomic content of the human microbiome.</title>
        <authorList>
            <person name="Roder T."/>
            <person name="Wuthrich D."/>
            <person name="Sattari Z."/>
            <person name="Von Ah U."/>
            <person name="Bar C."/>
            <person name="Ronchi F."/>
            <person name="Macpherson A.J."/>
            <person name="Ganal-Vonarburg S.C."/>
            <person name="Bruggmann R."/>
            <person name="Vergeres G."/>
        </authorList>
    </citation>
    <scope>NUCLEOTIDE SEQUENCE [LARGE SCALE GENOMIC DNA]</scope>
    <source>
        <strain evidence="5 6">FAM 24227</strain>
    </source>
</reference>
<dbReference type="PROSITE" id="PS00061">
    <property type="entry name" value="ADH_SHORT"/>
    <property type="match status" value="1"/>
</dbReference>
<name>A0A5R9EMT7_9LACT</name>
<dbReference type="PANTHER" id="PTHR44196:SF1">
    <property type="entry name" value="DEHYDROGENASE_REDUCTASE SDR FAMILY MEMBER 7B"/>
    <property type="match status" value="1"/>
</dbReference>
<keyword evidence="2" id="KW-0560">Oxidoreductase</keyword>
<dbReference type="SUPFAM" id="SSF51735">
    <property type="entry name" value="NAD(P)-binding Rossmann-fold domains"/>
    <property type="match status" value="1"/>
</dbReference>
<dbReference type="SMART" id="SM00822">
    <property type="entry name" value="PKS_KR"/>
    <property type="match status" value="1"/>
</dbReference>
<protein>
    <submittedName>
        <fullName evidence="5">SDR family oxidoreductase</fullName>
    </submittedName>
</protein>
<dbReference type="GO" id="GO:0016491">
    <property type="term" value="F:oxidoreductase activity"/>
    <property type="evidence" value="ECO:0007669"/>
    <property type="project" value="UniProtKB-KW"/>
</dbReference>
<dbReference type="InterPro" id="IPR020904">
    <property type="entry name" value="Sc_DH/Rdtase_CS"/>
</dbReference>
<evidence type="ECO:0000256" key="1">
    <source>
        <dbReference type="ARBA" id="ARBA00006484"/>
    </source>
</evidence>
<dbReference type="GO" id="GO:0016020">
    <property type="term" value="C:membrane"/>
    <property type="evidence" value="ECO:0007669"/>
    <property type="project" value="TreeGrafter"/>
</dbReference>
<dbReference type="RefSeq" id="WP_138403923.1">
    <property type="nucleotide sequence ID" value="NZ_CP144682.1"/>
</dbReference>
<accession>A0A5R9EMT7</accession>
<evidence type="ECO:0000259" key="4">
    <source>
        <dbReference type="SMART" id="SM00822"/>
    </source>
</evidence>
<dbReference type="PRINTS" id="PR00081">
    <property type="entry name" value="GDHRDH"/>
</dbReference>
<dbReference type="InterPro" id="IPR002347">
    <property type="entry name" value="SDR_fam"/>
</dbReference>
<sequence length="268" mass="30151">MFLKNKVVLLTGASSGIGKAIAIEVAKKGGNLVLVSRREEVLNELADKLKQEYEIDTLVLAKDLSEAKEIEETVEETINAFGHIDYLINSSGMGIFKKAVDFTSKEIDQLFKINTYAMIYLSQLVAREMIIKNTAGHILFISSIAGKIATPSSSVYSASKFAVIGYANSLRLELKRFGIDVTTINPGPVKTDFFNHDSNSKEYYDRIKAFALNPQKLAKDVTKHLKPSRRKRELNRPRYYHFIDILYKVFPSIGDKLAGEMLNFKEDN</sequence>
<dbReference type="PANTHER" id="PTHR44196">
    <property type="entry name" value="DEHYDROGENASE/REDUCTASE SDR FAMILY MEMBER 7B"/>
    <property type="match status" value="1"/>
</dbReference>
<evidence type="ECO:0000313" key="5">
    <source>
        <dbReference type="EMBL" id="TLQ48879.1"/>
    </source>
</evidence>
<gene>
    <name evidence="5" type="ORF">FEZ33_03030</name>
</gene>
<evidence type="ECO:0000256" key="2">
    <source>
        <dbReference type="ARBA" id="ARBA00023002"/>
    </source>
</evidence>
<comment type="similarity">
    <text evidence="1 3">Belongs to the short-chain dehydrogenases/reductases (SDR) family.</text>
</comment>
<dbReference type="PIRSF" id="PIRSF000126">
    <property type="entry name" value="11-beta-HSD1"/>
    <property type="match status" value="1"/>
</dbReference>
<dbReference type="Proteomes" id="UP000306420">
    <property type="component" value="Unassembled WGS sequence"/>
</dbReference>
<evidence type="ECO:0000256" key="3">
    <source>
        <dbReference type="RuleBase" id="RU000363"/>
    </source>
</evidence>
<evidence type="ECO:0000313" key="6">
    <source>
        <dbReference type="Proteomes" id="UP000306420"/>
    </source>
</evidence>
<dbReference type="Pfam" id="PF00106">
    <property type="entry name" value="adh_short"/>
    <property type="match status" value="1"/>
</dbReference>
<organism evidence="5 6">
    <name type="scientific">Ruoffia tabacinasalis</name>
    <dbReference type="NCBI Taxonomy" id="87458"/>
    <lineage>
        <taxon>Bacteria</taxon>
        <taxon>Bacillati</taxon>
        <taxon>Bacillota</taxon>
        <taxon>Bacilli</taxon>
        <taxon>Lactobacillales</taxon>
        <taxon>Aerococcaceae</taxon>
        <taxon>Ruoffia</taxon>
    </lineage>
</organism>
<comment type="caution">
    <text evidence="5">The sequence shown here is derived from an EMBL/GenBank/DDBJ whole genome shotgun (WGS) entry which is preliminary data.</text>
</comment>
<dbReference type="Gene3D" id="3.40.50.720">
    <property type="entry name" value="NAD(P)-binding Rossmann-like Domain"/>
    <property type="match status" value="1"/>
</dbReference>
<dbReference type="AlphaFoldDB" id="A0A5R9EMT7"/>
<dbReference type="PRINTS" id="PR00080">
    <property type="entry name" value="SDRFAMILY"/>
</dbReference>
<dbReference type="OrthoDB" id="9793345at2"/>
<proteinExistence type="inferred from homology"/>
<dbReference type="EMBL" id="VBSP01000006">
    <property type="protein sequence ID" value="TLQ48879.1"/>
    <property type="molecule type" value="Genomic_DNA"/>
</dbReference>
<feature type="domain" description="Ketoreductase" evidence="4">
    <location>
        <begin position="6"/>
        <end position="192"/>
    </location>
</feature>
<dbReference type="InterPro" id="IPR036291">
    <property type="entry name" value="NAD(P)-bd_dom_sf"/>
</dbReference>
<dbReference type="InterPro" id="IPR057326">
    <property type="entry name" value="KR_dom"/>
</dbReference>